<reference evidence="2 3" key="1">
    <citation type="submission" date="2016-01" db="EMBL/GenBank/DDBJ databases">
        <title>The new phylogeny of the genus Mycobacterium.</title>
        <authorList>
            <person name="Tarcisio F."/>
            <person name="Conor M."/>
            <person name="Antonella G."/>
            <person name="Elisabetta G."/>
            <person name="Giulia F.S."/>
            <person name="Sara T."/>
            <person name="Anna F."/>
            <person name="Clotilde B."/>
            <person name="Roberto B."/>
            <person name="Veronica D.S."/>
            <person name="Fabio R."/>
            <person name="Monica P."/>
            <person name="Olivier J."/>
            <person name="Enrico T."/>
            <person name="Nicola S."/>
        </authorList>
    </citation>
    <scope>NUCLEOTIDE SEQUENCE [LARGE SCALE GENOMIC DNA]</scope>
    <source>
        <strain evidence="2 3">DSM 44339</strain>
    </source>
</reference>
<dbReference type="EMBL" id="LQOS01000034">
    <property type="protein sequence ID" value="ORV39360.1"/>
    <property type="molecule type" value="Genomic_DNA"/>
</dbReference>
<proteinExistence type="predicted"/>
<dbReference type="EMBL" id="AP022605">
    <property type="protein sequence ID" value="BBZ09595.1"/>
    <property type="molecule type" value="Genomic_DNA"/>
</dbReference>
<dbReference type="GO" id="GO:0005829">
    <property type="term" value="C:cytosol"/>
    <property type="evidence" value="ECO:0007669"/>
    <property type="project" value="TreeGrafter"/>
</dbReference>
<dbReference type="InterPro" id="IPR003787">
    <property type="entry name" value="Sulphur_relay_DsrE/F-like"/>
</dbReference>
<evidence type="ECO:0000313" key="2">
    <source>
        <dbReference type="EMBL" id="ORV39360.1"/>
    </source>
</evidence>
<dbReference type="AlphaFoldDB" id="A0A1X1T4B4"/>
<evidence type="ECO:0000313" key="1">
    <source>
        <dbReference type="EMBL" id="BBZ09595.1"/>
    </source>
</evidence>
<dbReference type="Proteomes" id="UP000467201">
    <property type="component" value="Chromosome"/>
</dbReference>
<reference evidence="1 4" key="2">
    <citation type="journal article" date="2019" name="Emerg. Microbes Infect.">
        <title>Comprehensive subspecies identification of 175 nontuberculous mycobacteria species based on 7547 genomic profiles.</title>
        <authorList>
            <person name="Matsumoto Y."/>
            <person name="Kinjo T."/>
            <person name="Motooka D."/>
            <person name="Nabeya D."/>
            <person name="Jung N."/>
            <person name="Uechi K."/>
            <person name="Horii T."/>
            <person name="Iida T."/>
            <person name="Fujita J."/>
            <person name="Nakamura S."/>
        </authorList>
    </citation>
    <scope>NUCLEOTIDE SEQUENCE [LARGE SCALE GENOMIC DNA]</scope>
    <source>
        <strain evidence="1 4">JCM 12405</strain>
    </source>
</reference>
<organism evidence="2 3">
    <name type="scientific">Mycolicibacterium doricum</name>
    <dbReference type="NCBI Taxonomy" id="126673"/>
    <lineage>
        <taxon>Bacteria</taxon>
        <taxon>Bacillati</taxon>
        <taxon>Actinomycetota</taxon>
        <taxon>Actinomycetes</taxon>
        <taxon>Mycobacteriales</taxon>
        <taxon>Mycobacteriaceae</taxon>
        <taxon>Mycolicibacterium</taxon>
    </lineage>
</organism>
<dbReference type="Gene3D" id="3.40.1260.10">
    <property type="entry name" value="DsrEFH-like"/>
    <property type="match status" value="1"/>
</dbReference>
<dbReference type="STRING" id="126673.AWC01_00330"/>
<accession>A0A1X1T4B4</accession>
<dbReference type="OrthoDB" id="9812053at2"/>
<gene>
    <name evidence="1" type="primary">ychN</name>
    <name evidence="2" type="ORF">AWC01_00330</name>
    <name evidence="1" type="ORF">MDOR_37640</name>
</gene>
<dbReference type="KEGG" id="mdr:MDOR_37640"/>
<reference evidence="1" key="3">
    <citation type="submission" date="2020-02" db="EMBL/GenBank/DDBJ databases">
        <authorList>
            <person name="Matsumoto Y."/>
            <person name="Motooka D."/>
            <person name="Nakamura S."/>
        </authorList>
    </citation>
    <scope>NUCLEOTIDE SEQUENCE</scope>
    <source>
        <strain evidence="1">JCM 12405</strain>
    </source>
</reference>
<dbReference type="Proteomes" id="UP000193564">
    <property type="component" value="Unassembled WGS sequence"/>
</dbReference>
<name>A0A1X1T4B4_9MYCO</name>
<sequence>MSRKVLFVLNDAPYGSERVFNGLRLAVAVARRENNDVRVFLMGDAVGAAIAGQKLPDGYYHLDRMIASCAQHGADIGCCSTCLDARGITDDMLTDDTRRSTLEELADWTLWADQVVTF</sequence>
<dbReference type="InterPro" id="IPR027396">
    <property type="entry name" value="DsrEFH-like"/>
</dbReference>
<dbReference type="SUPFAM" id="SSF75169">
    <property type="entry name" value="DsrEFH-like"/>
    <property type="match status" value="1"/>
</dbReference>
<protein>
    <submittedName>
        <fullName evidence="2">Uncharacterized protein</fullName>
    </submittedName>
</protein>
<dbReference type="Pfam" id="PF02635">
    <property type="entry name" value="DsrE"/>
    <property type="match status" value="1"/>
</dbReference>
<dbReference type="RefSeq" id="WP_085191690.1">
    <property type="nucleotide sequence ID" value="NZ_AP022605.1"/>
</dbReference>
<evidence type="ECO:0000313" key="3">
    <source>
        <dbReference type="Proteomes" id="UP000193564"/>
    </source>
</evidence>
<dbReference type="PANTHER" id="PTHR34874:SF1">
    <property type="entry name" value="PROTEIN YCHN"/>
    <property type="match status" value="1"/>
</dbReference>
<keyword evidence="3" id="KW-1185">Reference proteome</keyword>
<dbReference type="PANTHER" id="PTHR34874">
    <property type="entry name" value="PROTEIN YCHN"/>
    <property type="match status" value="1"/>
</dbReference>
<evidence type="ECO:0000313" key="4">
    <source>
        <dbReference type="Proteomes" id="UP000467201"/>
    </source>
</evidence>